<dbReference type="EMBL" id="AOIT01000010">
    <property type="protein sequence ID" value="ELZ25894.1"/>
    <property type="molecule type" value="Genomic_DNA"/>
</dbReference>
<evidence type="ECO:0000256" key="1">
    <source>
        <dbReference type="SAM" id="MobiDB-lite"/>
    </source>
</evidence>
<dbReference type="eggNOG" id="arCOG05724">
    <property type="taxonomic scope" value="Archaea"/>
</dbReference>
<organism evidence="3 4">
    <name type="scientific">Natrinema limicola JCM 13563</name>
    <dbReference type="NCBI Taxonomy" id="1230457"/>
    <lineage>
        <taxon>Archaea</taxon>
        <taxon>Methanobacteriati</taxon>
        <taxon>Methanobacteriota</taxon>
        <taxon>Stenosarchaea group</taxon>
        <taxon>Halobacteria</taxon>
        <taxon>Halobacteriales</taxon>
        <taxon>Natrialbaceae</taxon>
        <taxon>Natrinema</taxon>
    </lineage>
</organism>
<reference evidence="3 4" key="1">
    <citation type="journal article" date="2014" name="PLoS Genet.">
        <title>Phylogenetically driven sequencing of extremely halophilic archaea reveals strategies for static and dynamic osmo-response.</title>
        <authorList>
            <person name="Becker E.A."/>
            <person name="Seitzer P.M."/>
            <person name="Tritt A."/>
            <person name="Larsen D."/>
            <person name="Krusor M."/>
            <person name="Yao A.I."/>
            <person name="Wu D."/>
            <person name="Madern D."/>
            <person name="Eisen J.A."/>
            <person name="Darling A.E."/>
            <person name="Facciotti M.T."/>
        </authorList>
    </citation>
    <scope>NUCLEOTIDE SEQUENCE [LARGE SCALE GENOMIC DNA]</scope>
    <source>
        <strain evidence="3 4">JCM 13563</strain>
    </source>
</reference>
<dbReference type="InterPro" id="IPR029464">
    <property type="entry name" value="HSDR_N"/>
</dbReference>
<feature type="domain" description="Type I restriction enzyme R protein N-terminal" evidence="2">
    <location>
        <begin position="28"/>
        <end position="125"/>
    </location>
</feature>
<dbReference type="PATRIC" id="fig|1230457.4.peg.104"/>
<proteinExistence type="predicted"/>
<dbReference type="Gene3D" id="3.90.1570.30">
    <property type="match status" value="1"/>
</dbReference>
<dbReference type="OrthoDB" id="330911at2157"/>
<feature type="compositionally biased region" description="Basic and acidic residues" evidence="1">
    <location>
        <begin position="249"/>
        <end position="261"/>
    </location>
</feature>
<gene>
    <name evidence="3" type="ORF">C476_00547</name>
</gene>
<comment type="caution">
    <text evidence="3">The sequence shown here is derived from an EMBL/GenBank/DDBJ whole genome shotgun (WGS) entry which is preliminary data.</text>
</comment>
<name>M0CVH6_9EURY</name>
<protein>
    <recommendedName>
        <fullName evidence="2">Type I restriction enzyme R protein N-terminal domain-containing protein</fullName>
    </recommendedName>
</protein>
<dbReference type="STRING" id="1230457.C476_00547"/>
<accession>M0CVH6</accession>
<feature type="compositionally biased region" description="Basic and acidic residues" evidence="1">
    <location>
        <begin position="231"/>
        <end position="240"/>
    </location>
</feature>
<evidence type="ECO:0000313" key="3">
    <source>
        <dbReference type="EMBL" id="ELZ25894.1"/>
    </source>
</evidence>
<dbReference type="RefSeq" id="WP_008008802.1">
    <property type="nucleotide sequence ID" value="NZ_AOIT01000010.1"/>
</dbReference>
<dbReference type="AlphaFoldDB" id="M0CVH6"/>
<feature type="region of interest" description="Disordered" evidence="1">
    <location>
        <begin position="226"/>
        <end position="261"/>
    </location>
</feature>
<evidence type="ECO:0000259" key="2">
    <source>
        <dbReference type="Pfam" id="PF13588"/>
    </source>
</evidence>
<dbReference type="Proteomes" id="UP000011615">
    <property type="component" value="Unassembled WGS sequence"/>
</dbReference>
<dbReference type="Pfam" id="PF13588">
    <property type="entry name" value="HSDR_N_2"/>
    <property type="match status" value="1"/>
</dbReference>
<sequence length="374" mass="42441">MKSEAVRKYVEQSKSILEASPQMDEENTKVRLVQPFIELLGWNIYSTEVELEYPVQMGTQQSKVDYALMLGDTPVVFIEAKSARSDLSEHNVSQLRSYMRQALNVDWGILTNGKQFEVFSKNGNYESGEETSIASFHVNRLTETPEILEILSKESIQSGRADEIATQIAETNQAIQYLDDREGQIAEQLAGIIHDELGSVPINLEEQSIEFVQELRSALRDQRQFLGNTTEADRDTDSDKPITSVEASNTDRSHAKSDTDGNERYVIEIGNDKTTLATLSGENQTDALHEAVNYLIENHDLISKIEPLPYIPGREKAIINDEPTSPHDEEAMRVYRELPDSNYIDTHMSKEGKKRHLRKLTERCDLEVEFAGEW</sequence>
<evidence type="ECO:0000313" key="4">
    <source>
        <dbReference type="Proteomes" id="UP000011615"/>
    </source>
</evidence>
<keyword evidence="4" id="KW-1185">Reference proteome</keyword>